<evidence type="ECO:0000313" key="23">
    <source>
        <dbReference type="RefSeq" id="XP_070141136.1"/>
    </source>
</evidence>
<evidence type="ECO:0000256" key="2">
    <source>
        <dbReference type="ARBA" id="ARBA00022674"/>
    </source>
</evidence>
<name>A0A6P4IMF2_DROKI</name>
<organism evidence="21 22">
    <name type="scientific">Drosophila kikkawai</name>
    <name type="common">Fruit fly</name>
    <dbReference type="NCBI Taxonomy" id="30033"/>
    <lineage>
        <taxon>Eukaryota</taxon>
        <taxon>Metazoa</taxon>
        <taxon>Ecdysozoa</taxon>
        <taxon>Arthropoda</taxon>
        <taxon>Hexapoda</taxon>
        <taxon>Insecta</taxon>
        <taxon>Pterygota</taxon>
        <taxon>Neoptera</taxon>
        <taxon>Endopterygota</taxon>
        <taxon>Diptera</taxon>
        <taxon>Brachycera</taxon>
        <taxon>Muscomorpha</taxon>
        <taxon>Ephydroidea</taxon>
        <taxon>Drosophilidae</taxon>
        <taxon>Drosophila</taxon>
        <taxon>Sophophora</taxon>
    </lineage>
</organism>
<dbReference type="FunFam" id="2.60.40.10:FF:002212">
    <property type="entry name" value="Interference hedgehog"/>
    <property type="match status" value="1"/>
</dbReference>
<dbReference type="AlphaFoldDB" id="A0A6P4IMF2"/>
<dbReference type="RefSeq" id="XP_017023966.1">
    <property type="nucleotide sequence ID" value="XM_017168477.1"/>
</dbReference>
<dbReference type="SUPFAM" id="SSF48726">
    <property type="entry name" value="Immunoglobulin"/>
    <property type="match status" value="3"/>
</dbReference>
<feature type="compositionally biased region" description="Basic residues" evidence="16">
    <location>
        <begin position="445"/>
        <end position="456"/>
    </location>
</feature>
<feature type="region of interest" description="Disordered" evidence="16">
    <location>
        <begin position="815"/>
        <end position="892"/>
    </location>
</feature>
<evidence type="ECO:0000313" key="22">
    <source>
        <dbReference type="RefSeq" id="XP_017023966.1"/>
    </source>
</evidence>
<evidence type="ECO:0000256" key="15">
    <source>
        <dbReference type="ARBA" id="ARBA00041099"/>
    </source>
</evidence>
<dbReference type="Proteomes" id="UP001652661">
    <property type="component" value="Chromosome 2L"/>
</dbReference>
<dbReference type="GO" id="GO:0007411">
    <property type="term" value="P:axon guidance"/>
    <property type="evidence" value="ECO:0007669"/>
    <property type="project" value="TreeGrafter"/>
</dbReference>
<keyword evidence="11" id="KW-0393">Immunoglobulin domain</keyword>
<evidence type="ECO:0000256" key="9">
    <source>
        <dbReference type="ARBA" id="ARBA00023157"/>
    </source>
</evidence>
<evidence type="ECO:0000256" key="17">
    <source>
        <dbReference type="SAM" id="Phobius"/>
    </source>
</evidence>
<dbReference type="PANTHER" id="PTHR44170:SF33">
    <property type="entry name" value="BROTHER OF IHOG, ISOFORM G-RELATED"/>
    <property type="match status" value="1"/>
</dbReference>
<dbReference type="SUPFAM" id="SSF49265">
    <property type="entry name" value="Fibronectin type III"/>
    <property type="match status" value="1"/>
</dbReference>
<feature type="domain" description="Fibronectin type-III" evidence="20">
    <location>
        <begin position="465"/>
        <end position="573"/>
    </location>
</feature>
<feature type="compositionally biased region" description="Polar residues" evidence="16">
    <location>
        <begin position="671"/>
        <end position="682"/>
    </location>
</feature>
<dbReference type="InterPro" id="IPR036116">
    <property type="entry name" value="FN3_sf"/>
</dbReference>
<dbReference type="InterPro" id="IPR003599">
    <property type="entry name" value="Ig_sub"/>
</dbReference>
<evidence type="ECO:0000313" key="21">
    <source>
        <dbReference type="Proteomes" id="UP001652661"/>
    </source>
</evidence>
<dbReference type="SMART" id="SM00408">
    <property type="entry name" value="IGc2"/>
    <property type="match status" value="3"/>
</dbReference>
<dbReference type="SMART" id="SM00060">
    <property type="entry name" value="FN3"/>
    <property type="match status" value="2"/>
</dbReference>
<evidence type="ECO:0000256" key="1">
    <source>
        <dbReference type="ARBA" id="ARBA00004479"/>
    </source>
</evidence>
<feature type="domain" description="Fibronectin type-III" evidence="20">
    <location>
        <begin position="581"/>
        <end position="676"/>
    </location>
</feature>
<evidence type="ECO:0000256" key="7">
    <source>
        <dbReference type="ARBA" id="ARBA00022989"/>
    </source>
</evidence>
<dbReference type="Pfam" id="PF13895">
    <property type="entry name" value="Ig_2"/>
    <property type="match status" value="1"/>
</dbReference>
<evidence type="ECO:0000256" key="14">
    <source>
        <dbReference type="ARBA" id="ARBA00038530"/>
    </source>
</evidence>
<evidence type="ECO:0000256" key="8">
    <source>
        <dbReference type="ARBA" id="ARBA00023136"/>
    </source>
</evidence>
<feature type="domain" description="Ig-like" evidence="19">
    <location>
        <begin position="149"/>
        <end position="230"/>
    </location>
</feature>
<evidence type="ECO:0000256" key="4">
    <source>
        <dbReference type="ARBA" id="ARBA00022729"/>
    </source>
</evidence>
<accession>A0A6P4IMF2</accession>
<keyword evidence="7 17" id="KW-1133">Transmembrane helix</keyword>
<dbReference type="FunFam" id="2.60.40.10:FF:001773">
    <property type="entry name" value="Interference hedgehog"/>
    <property type="match status" value="1"/>
</dbReference>
<dbReference type="RefSeq" id="XP_070141136.1">
    <property type="nucleotide sequence ID" value="XM_070285035.1"/>
</dbReference>
<dbReference type="PROSITE" id="PS50835">
    <property type="entry name" value="IG_LIKE"/>
    <property type="match status" value="4"/>
</dbReference>
<feature type="chain" id="PRO_5027624994" description="Interference hedgehog" evidence="18">
    <location>
        <begin position="23"/>
        <end position="892"/>
    </location>
</feature>
<keyword evidence="3 17" id="KW-0812">Transmembrane</keyword>
<comment type="similarity">
    <text evidence="13">Belongs to the immunoglobulin superfamily. IHOG family.</text>
</comment>
<dbReference type="Gene3D" id="2.60.40.10">
    <property type="entry name" value="Immunoglobulins"/>
    <property type="match status" value="5"/>
</dbReference>
<dbReference type="GO" id="GO:0048513">
    <property type="term" value="P:animal organ development"/>
    <property type="evidence" value="ECO:0007669"/>
    <property type="project" value="UniProtKB-ARBA"/>
</dbReference>
<feature type="transmembrane region" description="Helical" evidence="17">
    <location>
        <begin position="709"/>
        <end position="732"/>
    </location>
</feature>
<dbReference type="GO" id="GO:0008201">
    <property type="term" value="F:heparin binding"/>
    <property type="evidence" value="ECO:0007669"/>
    <property type="project" value="UniProtKB-KW"/>
</dbReference>
<evidence type="ECO:0000256" key="5">
    <source>
        <dbReference type="ARBA" id="ARBA00022737"/>
    </source>
</evidence>
<feature type="region of interest" description="Disordered" evidence="16">
    <location>
        <begin position="431"/>
        <end position="472"/>
    </location>
</feature>
<dbReference type="InterPro" id="IPR036179">
    <property type="entry name" value="Ig-like_dom_sf"/>
</dbReference>
<comment type="subcellular location">
    <subcellularLocation>
        <location evidence="1">Membrane</location>
        <topology evidence="1">Single-pass type I membrane protein</topology>
    </subcellularLocation>
</comment>
<feature type="signal peptide" evidence="18">
    <location>
        <begin position="1"/>
        <end position="22"/>
    </location>
</feature>
<keyword evidence="9" id="KW-1015">Disulfide bond</keyword>
<evidence type="ECO:0000256" key="16">
    <source>
        <dbReference type="SAM" id="MobiDB-lite"/>
    </source>
</evidence>
<feature type="compositionally biased region" description="Low complexity" evidence="16">
    <location>
        <begin position="876"/>
        <end position="892"/>
    </location>
</feature>
<dbReference type="InterPro" id="IPR007110">
    <property type="entry name" value="Ig-like_dom"/>
</dbReference>
<keyword evidence="10" id="KW-0325">Glycoprotein</keyword>
<evidence type="ECO:0000256" key="11">
    <source>
        <dbReference type="ARBA" id="ARBA00023319"/>
    </source>
</evidence>
<dbReference type="FunFam" id="2.60.40.10:FF:001723">
    <property type="entry name" value="Interference hedgehog"/>
    <property type="match status" value="1"/>
</dbReference>
<evidence type="ECO:0000259" key="19">
    <source>
        <dbReference type="PROSITE" id="PS50835"/>
    </source>
</evidence>
<feature type="compositionally biased region" description="Polar residues" evidence="16">
    <location>
        <begin position="696"/>
        <end position="708"/>
    </location>
</feature>
<keyword evidence="2" id="KW-0358">Heparin-binding</keyword>
<keyword evidence="4 18" id="KW-0732">Signal</keyword>
<gene>
    <name evidence="22" type="primary">LOC108075874</name>
    <name evidence="23" type="synonym">ihog</name>
</gene>
<evidence type="ECO:0000256" key="10">
    <source>
        <dbReference type="ARBA" id="ARBA00023180"/>
    </source>
</evidence>
<dbReference type="GO" id="GO:0030424">
    <property type="term" value="C:axon"/>
    <property type="evidence" value="ECO:0007669"/>
    <property type="project" value="TreeGrafter"/>
</dbReference>
<sequence length="892" mass="97770">MSLSLLTSSLLLVSLLTSRLGAIPVLPPAYPAHPSPGVRILRAPESLVAPLGDEVVLECETSLQPERFEWSYRRWNATTGRGSPGAGFKHLRTGTAKANVTQEAAISRLRVLVRSDTLGEYRCIGWFGPLVVTSTTARLELASTRLVGPESSLQWRVPAGNSVFWSCGQQVQSNPAASWTYYQNGVEIKAEYVASNGNLHLSNVSSESAGTYSCQATNPASGARTELSSSLELQIVSFERSQNKSPHIPNGQPAGFQTVTAREGGTVLLLCPGIGSPTPTAVWSSPDVAGAVNNKRTTVLTHALEIANVQVRDAGTYICFLDNGVRPALKHSIRLHVEQPPHIIRSPWANLTNEGERIQLECEAAGVPAPEIYWLLNGESSIYDTEAELTSNGSLVLHSVLKRHAGYVQCFARNPLGEHSAGALLQVNPKQIQSEPRESGGGSPHRSHPKPNHSRKQQQQQQMIPPSPPNVTRLSDESVMLRWLVPRNDGLPIVIFKVQYRMVGEAKRKNWQTTNDNIPYGKPKWNSELGKSFTASVTDLKPQHTYRFRILAVYSNNDNKESVTSAKFYLQPGAALDPMPVPELLEIEEYSETAVVLHWRLASNADESLITGYYAYYRPSSSAGEYFKATIEGAQARSFKITPLETATIYEFKLQSFSAVSASEFSALKQGRTQRPKTSTTEEPVLHKGDRDRDTTTPSHNETFSMSPMLTGTIGGGAVLILLLVSTCLCVCRRRSSRVRGGSSQNKPRMANLREDFVALGSSCSPGKQRQRTRHIHITLNPLAQQQQQQTLEEKNETDQDMAYFQCQSSYDYDPGLRRMSSSSLRRSQRTLERAGGSNGSNSGNNNHLNQSAEVGPVDLPTSKAGRVLMKRPRLSSRSENLSSGSLNSVGV</sequence>
<keyword evidence="8 17" id="KW-0472">Membrane</keyword>
<dbReference type="FunFam" id="2.60.40.10:FF:001747">
    <property type="entry name" value="Interference hedgehog"/>
    <property type="match status" value="1"/>
</dbReference>
<keyword evidence="5" id="KW-0677">Repeat</keyword>
<comment type="subunit">
    <text evidence="14">Homodimer. Heterotetramer; 2 iHog chains bind 2 hh chains when facilitated by heparin, heparin is required to promote high-affinity interactions between hh and iHog.</text>
</comment>
<feature type="compositionally biased region" description="Basic and acidic residues" evidence="16">
    <location>
        <begin position="684"/>
        <end position="695"/>
    </location>
</feature>
<dbReference type="CDD" id="cd00063">
    <property type="entry name" value="FN3"/>
    <property type="match status" value="2"/>
</dbReference>
<dbReference type="GO" id="GO:0098609">
    <property type="term" value="P:cell-cell adhesion"/>
    <property type="evidence" value="ECO:0007669"/>
    <property type="project" value="TreeGrafter"/>
</dbReference>
<dbReference type="InterPro" id="IPR003598">
    <property type="entry name" value="Ig_sub2"/>
</dbReference>
<evidence type="ECO:0000259" key="20">
    <source>
        <dbReference type="PROSITE" id="PS50853"/>
    </source>
</evidence>
<evidence type="ECO:0000256" key="13">
    <source>
        <dbReference type="ARBA" id="ARBA00038144"/>
    </source>
</evidence>
<dbReference type="SMART" id="SM00409">
    <property type="entry name" value="IG"/>
    <property type="match status" value="4"/>
</dbReference>
<keyword evidence="6" id="KW-0654">Proteoglycan</keyword>
<evidence type="ECO:0000256" key="6">
    <source>
        <dbReference type="ARBA" id="ARBA00022974"/>
    </source>
</evidence>
<dbReference type="OMA" id="CGLMEGK"/>
<dbReference type="GeneID" id="108075874"/>
<dbReference type="Pfam" id="PF13927">
    <property type="entry name" value="Ig_3"/>
    <property type="match status" value="2"/>
</dbReference>
<feature type="domain" description="Ig-like" evidence="19">
    <location>
        <begin position="246"/>
        <end position="336"/>
    </location>
</feature>
<dbReference type="PROSITE" id="PS50853">
    <property type="entry name" value="FN3"/>
    <property type="match status" value="2"/>
</dbReference>
<dbReference type="OrthoDB" id="9998697at2759"/>
<reference evidence="21" key="2">
    <citation type="submission" date="2025-05" db="UniProtKB">
        <authorList>
            <consortium name="RefSeq"/>
        </authorList>
    </citation>
    <scope>NUCLEOTIDE SEQUENCE [LARGE SCALE GENOMIC DNA]</scope>
    <source>
        <strain evidence="21">14028-0561.14</strain>
    </source>
</reference>
<evidence type="ECO:0000256" key="12">
    <source>
        <dbReference type="ARBA" id="ARBA00037573"/>
    </source>
</evidence>
<feature type="compositionally biased region" description="Low complexity" evidence="16">
    <location>
        <begin position="834"/>
        <end position="847"/>
    </location>
</feature>
<evidence type="ECO:0000256" key="18">
    <source>
        <dbReference type="SAM" id="SignalP"/>
    </source>
</evidence>
<proteinExistence type="inferred from homology"/>
<feature type="domain" description="Ig-like" evidence="19">
    <location>
        <begin position="36"/>
        <end position="123"/>
    </location>
</feature>
<dbReference type="CDD" id="cd00096">
    <property type="entry name" value="Ig"/>
    <property type="match status" value="1"/>
</dbReference>
<evidence type="ECO:0000256" key="3">
    <source>
        <dbReference type="ARBA" id="ARBA00022692"/>
    </source>
</evidence>
<comment type="function">
    <text evidence="12">Mediates response to the active Hedgehog (Hh) protein signal in embryos, functioning upstream or at the level of patched (ptc).</text>
</comment>
<dbReference type="GO" id="GO:0005886">
    <property type="term" value="C:plasma membrane"/>
    <property type="evidence" value="ECO:0007669"/>
    <property type="project" value="TreeGrafter"/>
</dbReference>
<dbReference type="InterPro" id="IPR003961">
    <property type="entry name" value="FN3_dom"/>
</dbReference>
<dbReference type="FunFam" id="2.60.40.10:FF:002071">
    <property type="entry name" value="Interference hedgehog"/>
    <property type="match status" value="1"/>
</dbReference>
<feature type="region of interest" description="Disordered" evidence="16">
    <location>
        <begin position="669"/>
        <end position="708"/>
    </location>
</feature>
<keyword evidence="21" id="KW-1185">Reference proteome</keyword>
<dbReference type="PANTHER" id="PTHR44170">
    <property type="entry name" value="PROTEIN SIDEKICK"/>
    <property type="match status" value="1"/>
</dbReference>
<dbReference type="InterPro" id="IPR013783">
    <property type="entry name" value="Ig-like_fold"/>
</dbReference>
<feature type="domain" description="Ig-like" evidence="19">
    <location>
        <begin position="341"/>
        <end position="428"/>
    </location>
</feature>
<reference evidence="22" key="1">
    <citation type="submission" date="2025-04" db="UniProtKB">
        <authorList>
            <consortium name="RefSeq"/>
        </authorList>
    </citation>
    <scope>IDENTIFICATION</scope>
    <source>
        <strain evidence="21 23">14028-0561.14</strain>
        <tissue evidence="23">Whole fly</tissue>
    </source>
</reference>
<protein>
    <recommendedName>
        <fullName evidence="15">Interference hedgehog</fullName>
    </recommendedName>
</protein>
<dbReference type="Pfam" id="PF00041">
    <property type="entry name" value="fn3"/>
    <property type="match status" value="2"/>
</dbReference>